<accession>A0AAW6E1W1</accession>
<gene>
    <name evidence="3" type="ORF">PNU62_05060</name>
</gene>
<dbReference type="InterPro" id="IPR011856">
    <property type="entry name" value="tRNA_endonuc-like_dom_sf"/>
</dbReference>
<dbReference type="PANTHER" id="PTHR30547">
    <property type="entry name" value="UNCHARACTERIZED PROTEIN YHCG-RELATED"/>
    <property type="match status" value="1"/>
</dbReference>
<dbReference type="EMBL" id="JAQMLV010000005">
    <property type="protein sequence ID" value="MDB8744383.1"/>
    <property type="molecule type" value="Genomic_DNA"/>
</dbReference>
<dbReference type="GO" id="GO:0003676">
    <property type="term" value="F:nucleic acid binding"/>
    <property type="evidence" value="ECO:0007669"/>
    <property type="project" value="InterPro"/>
</dbReference>
<proteinExistence type="predicted"/>
<dbReference type="PANTHER" id="PTHR30547:SF5">
    <property type="entry name" value="NUCLEASE YHCG-RELATED"/>
    <property type="match status" value="1"/>
</dbReference>
<comment type="caution">
    <text evidence="3">The sequence shown here is derived from an EMBL/GenBank/DDBJ whole genome shotgun (WGS) entry which is preliminary data.</text>
</comment>
<dbReference type="RefSeq" id="WP_195388230.1">
    <property type="nucleotide sequence ID" value="NZ_JADNGL010000006.1"/>
</dbReference>
<feature type="domain" description="YhcG PDDEXK nuclease" evidence="1">
    <location>
        <begin position="170"/>
        <end position="321"/>
    </location>
</feature>
<dbReference type="Gene3D" id="3.40.1350.10">
    <property type="match status" value="1"/>
</dbReference>
<dbReference type="InterPro" id="IPR053148">
    <property type="entry name" value="PD-DEXK-like_domain"/>
</dbReference>
<sequence length="335" mass="39384">MDIQPYNEQFQKVVNIIESAKERAYRKVNEELITMYRDIGEYISKQSKNSSYGDAFVQKLADFFSENYPELKGFNRRGLYRMKQFYELYQGEEKVSPLVTQLSWSNHLKIMSACKTMDERIFYMNMCIKERLSKRELERQIDSGYYERYMLSQNPQSLALETAKKATGNIFLDNYVLDFLDVPEPMSEHDLQKSIIRNLKDFILEIGKDFTFVGEEYRVQVGNHDFFIDLLFYHRGLSCLVAFELKIGEFKPEYVGQINLYLEALDREVKKENENPSVGIILCASKDDEVVEFALSRSLSPTMVAEYNLKLIDKKLLQKKLKEYIELAKLTEENT</sequence>
<evidence type="ECO:0000259" key="1">
    <source>
        <dbReference type="Pfam" id="PF06250"/>
    </source>
</evidence>
<evidence type="ECO:0000313" key="3">
    <source>
        <dbReference type="EMBL" id="MDB8744383.1"/>
    </source>
</evidence>
<dbReference type="Pfam" id="PF06250">
    <property type="entry name" value="YhcG_C"/>
    <property type="match status" value="1"/>
</dbReference>
<reference evidence="3" key="1">
    <citation type="submission" date="2023-01" db="EMBL/GenBank/DDBJ databases">
        <title>Human gut microbiome strain richness.</title>
        <authorList>
            <person name="Chen-Liaw A."/>
        </authorList>
    </citation>
    <scope>NUCLEOTIDE SEQUENCE</scope>
    <source>
        <strain evidence="3">1001275st1_F4_1001275B_160808</strain>
    </source>
</reference>
<evidence type="ECO:0000313" key="4">
    <source>
        <dbReference type="Proteomes" id="UP001211015"/>
    </source>
</evidence>
<dbReference type="InterPro" id="IPR041527">
    <property type="entry name" value="YhcG_N"/>
</dbReference>
<evidence type="ECO:0000259" key="2">
    <source>
        <dbReference type="Pfam" id="PF17761"/>
    </source>
</evidence>
<name>A0AAW6E1W1_9FIRM</name>
<protein>
    <submittedName>
        <fullName evidence="3">PDDEXK nuclease domain-containing protein</fullName>
    </submittedName>
</protein>
<organism evidence="3 4">
    <name type="scientific">Ruminococcus bicirculans</name>
    <name type="common">ex Wegman et al. 2014</name>
    <dbReference type="NCBI Taxonomy" id="1160721"/>
    <lineage>
        <taxon>Bacteria</taxon>
        <taxon>Bacillati</taxon>
        <taxon>Bacillota</taxon>
        <taxon>Clostridia</taxon>
        <taxon>Eubacteriales</taxon>
        <taxon>Oscillospiraceae</taxon>
        <taxon>Ruminococcus</taxon>
    </lineage>
</organism>
<dbReference type="InterPro" id="IPR009362">
    <property type="entry name" value="YhcG_C"/>
</dbReference>
<feature type="domain" description="YhcG N-terminal" evidence="2">
    <location>
        <begin position="13"/>
        <end position="148"/>
    </location>
</feature>
<dbReference type="Proteomes" id="UP001211015">
    <property type="component" value="Unassembled WGS sequence"/>
</dbReference>
<dbReference type="AlphaFoldDB" id="A0AAW6E1W1"/>
<dbReference type="Pfam" id="PF17761">
    <property type="entry name" value="DUF1016_N"/>
    <property type="match status" value="1"/>
</dbReference>